<dbReference type="Pfam" id="PF26442">
    <property type="entry name" value="Halo_toxin"/>
    <property type="match status" value="1"/>
</dbReference>
<organism evidence="2 3">
    <name type="scientific">Halorubrum aidingense JCM 13560</name>
    <dbReference type="NCBI Taxonomy" id="1230454"/>
    <lineage>
        <taxon>Archaea</taxon>
        <taxon>Methanobacteriati</taxon>
        <taxon>Methanobacteriota</taxon>
        <taxon>Stenosarchaea group</taxon>
        <taxon>Halobacteria</taxon>
        <taxon>Halobacteriales</taxon>
        <taxon>Haloferacaceae</taxon>
        <taxon>Halorubrum</taxon>
    </lineage>
</organism>
<feature type="domain" description="RelE toxin-related" evidence="1">
    <location>
        <begin position="11"/>
        <end position="73"/>
    </location>
</feature>
<proteinExistence type="predicted"/>
<dbReference type="RefSeq" id="WP_007998631.1">
    <property type="nucleotide sequence ID" value="NZ_AOJI01000016.1"/>
</dbReference>
<dbReference type="OrthoDB" id="322694at2157"/>
<name>M0PHT8_9EURY</name>
<protein>
    <recommendedName>
        <fullName evidence="1">RelE toxin-related domain-containing protein</fullName>
    </recommendedName>
</protein>
<comment type="caution">
    <text evidence="2">The sequence shown here is derived from an EMBL/GenBank/DDBJ whole genome shotgun (WGS) entry which is preliminary data.</text>
</comment>
<dbReference type="EMBL" id="AOJI01000016">
    <property type="protein sequence ID" value="EMA69169.1"/>
    <property type="molecule type" value="Genomic_DNA"/>
</dbReference>
<keyword evidence="3" id="KW-1185">Reference proteome</keyword>
<dbReference type="PATRIC" id="fig|1230454.4.peg.679"/>
<evidence type="ECO:0000313" key="2">
    <source>
        <dbReference type="EMBL" id="EMA69169.1"/>
    </source>
</evidence>
<evidence type="ECO:0000313" key="3">
    <source>
        <dbReference type="Proteomes" id="UP000011575"/>
    </source>
</evidence>
<dbReference type="InterPro" id="IPR058996">
    <property type="entry name" value="Toxin-rel_dom"/>
</dbReference>
<sequence length="112" mass="12384">MSAQQTRYTAKHATDQFRIRATGGAAVATAWQRGLSVEIPEEAPVPRHDEARYDARSDLVVFRRKQTLTTCYGLDSEHLTNIHGVAVAAAVDAQYGTSYCSRIDSENLEEVN</sequence>
<reference evidence="2 3" key="1">
    <citation type="journal article" date="2014" name="PLoS Genet.">
        <title>Phylogenetically driven sequencing of extremely halophilic archaea reveals strategies for static and dynamic osmo-response.</title>
        <authorList>
            <person name="Becker E.A."/>
            <person name="Seitzer P.M."/>
            <person name="Tritt A."/>
            <person name="Larsen D."/>
            <person name="Krusor M."/>
            <person name="Yao A.I."/>
            <person name="Wu D."/>
            <person name="Madern D."/>
            <person name="Eisen J.A."/>
            <person name="Darling A.E."/>
            <person name="Facciotti M.T."/>
        </authorList>
    </citation>
    <scope>NUCLEOTIDE SEQUENCE [LARGE SCALE GENOMIC DNA]</scope>
    <source>
        <strain evidence="2 3">JCM 13560</strain>
    </source>
</reference>
<accession>M0PHT8</accession>
<evidence type="ECO:0000259" key="1">
    <source>
        <dbReference type="Pfam" id="PF26442"/>
    </source>
</evidence>
<dbReference type="Proteomes" id="UP000011575">
    <property type="component" value="Unassembled WGS sequence"/>
</dbReference>
<gene>
    <name evidence="2" type="ORF">C461_03302</name>
</gene>
<dbReference type="AlphaFoldDB" id="M0PHT8"/>